<dbReference type="GO" id="GO:0008821">
    <property type="term" value="F:crossover junction DNA endonuclease activity"/>
    <property type="evidence" value="ECO:0007669"/>
    <property type="project" value="UniProtKB-UniRule"/>
</dbReference>
<evidence type="ECO:0000256" key="10">
    <source>
        <dbReference type="ARBA" id="ARBA00023172"/>
    </source>
</evidence>
<dbReference type="NCBIfam" id="TIGR00228">
    <property type="entry name" value="ruvC"/>
    <property type="match status" value="1"/>
</dbReference>
<keyword evidence="2 13" id="KW-0963">Cytoplasm</keyword>
<reference evidence="15" key="1">
    <citation type="submission" date="2018-01" db="EMBL/GenBank/DDBJ databases">
        <authorList>
            <person name="Regsiter A."/>
            <person name="William W."/>
        </authorList>
    </citation>
    <scope>NUCLEOTIDE SEQUENCE</scope>
    <source>
        <strain evidence="15">TRIP AH-1</strain>
    </source>
</reference>
<comment type="cofactor">
    <cofactor evidence="13">
        <name>Mg(2+)</name>
        <dbReference type="ChEBI" id="CHEBI:18420"/>
    </cofactor>
    <text evidence="13">Binds 2 Mg(2+) ion per subunit.</text>
</comment>
<dbReference type="InterPro" id="IPR020563">
    <property type="entry name" value="X-over_junc_endoDNase_Mg_BS"/>
</dbReference>
<evidence type="ECO:0000313" key="15">
    <source>
        <dbReference type="EMBL" id="SPD72027.1"/>
    </source>
</evidence>
<proteinExistence type="inferred from homology"/>
<sequence length="177" mass="20046">MLVLGVDPGSRVTGYGVIEKKNQYVSYIGSGYIRSSERIPFYDRVYNIFKSMKKIMDEYGPHEMAIEDIFYAKNVQSSLKLGHARAAVLIAAAERGLKIFEYTPLEVKKSIVGYGRAGKEQVRSMVNVILRLKQNLNLDTSDALAVAICHLNWTRYSPPAEISRCSNKFSHYKKLCK</sequence>
<comment type="subcellular location">
    <subcellularLocation>
        <location evidence="13">Cytoplasm</location>
    </subcellularLocation>
</comment>
<evidence type="ECO:0000256" key="6">
    <source>
        <dbReference type="ARBA" id="ARBA00022763"/>
    </source>
</evidence>
<feature type="active site" evidence="13">
    <location>
        <position position="67"/>
    </location>
</feature>
<keyword evidence="8 13" id="KW-0460">Magnesium</keyword>
<feature type="binding site" evidence="13">
    <location>
        <position position="67"/>
    </location>
    <ligand>
        <name>Mg(2+)</name>
        <dbReference type="ChEBI" id="CHEBI:18420"/>
        <label>2</label>
    </ligand>
</feature>
<evidence type="ECO:0000256" key="3">
    <source>
        <dbReference type="ARBA" id="ARBA00022722"/>
    </source>
</evidence>
<dbReference type="EC" id="3.1.21.10" evidence="13 14"/>
<evidence type="ECO:0000256" key="4">
    <source>
        <dbReference type="ARBA" id="ARBA00022723"/>
    </source>
</evidence>
<dbReference type="FunFam" id="3.30.420.10:FF:000002">
    <property type="entry name" value="Crossover junction endodeoxyribonuclease RuvC"/>
    <property type="match status" value="1"/>
</dbReference>
<dbReference type="GO" id="GO:0006310">
    <property type="term" value="P:DNA recombination"/>
    <property type="evidence" value="ECO:0007669"/>
    <property type="project" value="UniProtKB-UniRule"/>
</dbReference>
<dbReference type="GO" id="GO:0000287">
    <property type="term" value="F:magnesium ion binding"/>
    <property type="evidence" value="ECO:0007669"/>
    <property type="project" value="UniProtKB-UniRule"/>
</dbReference>
<dbReference type="InterPro" id="IPR036397">
    <property type="entry name" value="RNaseH_sf"/>
</dbReference>
<dbReference type="PROSITE" id="PS01321">
    <property type="entry name" value="RUVC"/>
    <property type="match status" value="1"/>
</dbReference>
<dbReference type="GO" id="GO:0048476">
    <property type="term" value="C:Holliday junction resolvase complex"/>
    <property type="evidence" value="ECO:0007669"/>
    <property type="project" value="UniProtKB-UniRule"/>
</dbReference>
<comment type="function">
    <text evidence="13">The RuvA-RuvB-RuvC complex processes Holliday junction (HJ) DNA during genetic recombination and DNA repair. Endonuclease that resolves HJ intermediates. Cleaves cruciform DNA by making single-stranded nicks across the HJ at symmetrical positions within the homologous arms, yielding a 5'-phosphate and a 3'-hydroxyl group; requires a central core of homology in the junction. The consensus cleavage sequence is 5'-(A/T)TT(C/G)-3'. Cleavage occurs on the 3'-side of the TT dinucleotide at the point of strand exchange. HJ branch migration catalyzed by RuvA-RuvB allows RuvC to scan DNA until it finds its consensus sequence, where it cleaves and resolves the cruciform DNA.</text>
</comment>
<dbReference type="InterPro" id="IPR012337">
    <property type="entry name" value="RNaseH-like_sf"/>
</dbReference>
<dbReference type="EMBL" id="OJIN01000019">
    <property type="protein sequence ID" value="SPD72027.1"/>
    <property type="molecule type" value="Genomic_DNA"/>
</dbReference>
<evidence type="ECO:0000256" key="7">
    <source>
        <dbReference type="ARBA" id="ARBA00022801"/>
    </source>
</evidence>
<protein>
    <recommendedName>
        <fullName evidence="13 14">Crossover junction endodeoxyribonuclease RuvC</fullName>
        <ecNumber evidence="13 14">3.1.21.10</ecNumber>
    </recommendedName>
    <alternativeName>
        <fullName evidence="13">Holliday junction nuclease RuvC</fullName>
    </alternativeName>
    <alternativeName>
        <fullName evidence="13">Holliday junction resolvase RuvC</fullName>
    </alternativeName>
</protein>
<dbReference type="PRINTS" id="PR00696">
    <property type="entry name" value="RSOLVASERUVC"/>
</dbReference>
<keyword evidence="9 13" id="KW-0238">DNA-binding</keyword>
<evidence type="ECO:0000256" key="12">
    <source>
        <dbReference type="ARBA" id="ARBA00029354"/>
    </source>
</evidence>
<evidence type="ECO:0000256" key="14">
    <source>
        <dbReference type="NCBIfam" id="TIGR00228"/>
    </source>
</evidence>
<gene>
    <name evidence="13 15" type="primary">ruvC</name>
    <name evidence="15" type="ORF">PITCH_A1150062</name>
</gene>
<dbReference type="Pfam" id="PF02075">
    <property type="entry name" value="RuvC"/>
    <property type="match status" value="1"/>
</dbReference>
<dbReference type="GO" id="GO:0005737">
    <property type="term" value="C:cytoplasm"/>
    <property type="evidence" value="ECO:0007669"/>
    <property type="project" value="UniProtKB-SubCell"/>
</dbReference>
<comment type="subunit">
    <text evidence="13">Homodimer which binds Holliday junction (HJ) DNA. The HJ becomes 2-fold symmetrical on binding to RuvC with unstacked arms; it has a different conformation from HJ DNA in complex with RuvA. In the full resolvosome a probable DNA-RuvA(4)-RuvB(12)-RuvC(2) complex forms which resolves the HJ.</text>
</comment>
<keyword evidence="11 13" id="KW-0234">DNA repair</keyword>
<keyword evidence="5 13" id="KW-0255">Endonuclease</keyword>
<feature type="active site" evidence="13">
    <location>
        <position position="7"/>
    </location>
</feature>
<comment type="similarity">
    <text evidence="1 13">Belongs to the RuvC family.</text>
</comment>
<evidence type="ECO:0000256" key="2">
    <source>
        <dbReference type="ARBA" id="ARBA00022490"/>
    </source>
</evidence>
<dbReference type="CDD" id="cd16962">
    <property type="entry name" value="RuvC"/>
    <property type="match status" value="1"/>
</dbReference>
<evidence type="ECO:0000256" key="9">
    <source>
        <dbReference type="ARBA" id="ARBA00023125"/>
    </source>
</evidence>
<accession>A0A445MRD1</accession>
<dbReference type="Gene3D" id="3.30.420.10">
    <property type="entry name" value="Ribonuclease H-like superfamily/Ribonuclease H"/>
    <property type="match status" value="1"/>
</dbReference>
<keyword evidence="3 13" id="KW-0540">Nuclease</keyword>
<evidence type="ECO:0000256" key="13">
    <source>
        <dbReference type="HAMAP-Rule" id="MF_00034"/>
    </source>
</evidence>
<dbReference type="GO" id="GO:0003677">
    <property type="term" value="F:DNA binding"/>
    <property type="evidence" value="ECO:0007669"/>
    <property type="project" value="UniProtKB-KW"/>
</dbReference>
<dbReference type="HAMAP" id="MF_00034">
    <property type="entry name" value="RuvC"/>
    <property type="match status" value="1"/>
</dbReference>
<evidence type="ECO:0000256" key="8">
    <source>
        <dbReference type="ARBA" id="ARBA00022842"/>
    </source>
</evidence>
<keyword evidence="6 13" id="KW-0227">DNA damage</keyword>
<name>A0A445MRD1_9BACT</name>
<keyword evidence="10 13" id="KW-0233">DNA recombination</keyword>
<dbReference type="PANTHER" id="PTHR30194:SF3">
    <property type="entry name" value="CROSSOVER JUNCTION ENDODEOXYRIBONUCLEASE RUVC"/>
    <property type="match status" value="1"/>
</dbReference>
<keyword evidence="7 13" id="KW-0378">Hydrolase</keyword>
<comment type="catalytic activity">
    <reaction evidence="12 13">
        <text>Endonucleolytic cleavage at a junction such as a reciprocal single-stranded crossover between two homologous DNA duplexes (Holliday junction).</text>
        <dbReference type="EC" id="3.1.21.10"/>
    </reaction>
</comment>
<dbReference type="InterPro" id="IPR002176">
    <property type="entry name" value="X-over_junc_endoDNase_RuvC"/>
</dbReference>
<organism evidence="15">
    <name type="scientific">uncultured Desulfobacterium sp</name>
    <dbReference type="NCBI Taxonomy" id="201089"/>
    <lineage>
        <taxon>Bacteria</taxon>
        <taxon>Pseudomonadati</taxon>
        <taxon>Thermodesulfobacteriota</taxon>
        <taxon>Desulfobacteria</taxon>
        <taxon>Desulfobacterales</taxon>
        <taxon>Desulfobacteriaceae</taxon>
        <taxon>Desulfobacterium</taxon>
        <taxon>environmental samples</taxon>
    </lineage>
</organism>
<feature type="binding site" evidence="13">
    <location>
        <position position="139"/>
    </location>
    <ligand>
        <name>Mg(2+)</name>
        <dbReference type="ChEBI" id="CHEBI:18420"/>
        <label>1</label>
    </ligand>
</feature>
<evidence type="ECO:0000256" key="5">
    <source>
        <dbReference type="ARBA" id="ARBA00022759"/>
    </source>
</evidence>
<feature type="binding site" evidence="13">
    <location>
        <position position="7"/>
    </location>
    <ligand>
        <name>Mg(2+)</name>
        <dbReference type="ChEBI" id="CHEBI:18420"/>
        <label>1</label>
    </ligand>
</feature>
<feature type="active site" evidence="13">
    <location>
        <position position="139"/>
    </location>
</feature>
<dbReference type="SUPFAM" id="SSF53098">
    <property type="entry name" value="Ribonuclease H-like"/>
    <property type="match status" value="1"/>
</dbReference>
<dbReference type="AlphaFoldDB" id="A0A445MRD1"/>
<evidence type="ECO:0000256" key="11">
    <source>
        <dbReference type="ARBA" id="ARBA00023204"/>
    </source>
</evidence>
<keyword evidence="4 13" id="KW-0479">Metal-binding</keyword>
<evidence type="ECO:0000256" key="1">
    <source>
        <dbReference type="ARBA" id="ARBA00009518"/>
    </source>
</evidence>
<dbReference type="GO" id="GO:0006281">
    <property type="term" value="P:DNA repair"/>
    <property type="evidence" value="ECO:0007669"/>
    <property type="project" value="UniProtKB-UniRule"/>
</dbReference>
<dbReference type="PANTHER" id="PTHR30194">
    <property type="entry name" value="CROSSOVER JUNCTION ENDODEOXYRIBONUCLEASE RUVC"/>
    <property type="match status" value="1"/>
</dbReference>